<proteinExistence type="predicted"/>
<dbReference type="SMART" id="SM01092">
    <property type="entry name" value="CO_deh_flav_C"/>
    <property type="match status" value="1"/>
</dbReference>
<dbReference type="Gene3D" id="3.30.43.10">
    <property type="entry name" value="Uridine Diphospho-n-acetylenolpyruvylglucosamine Reductase, domain 2"/>
    <property type="match status" value="1"/>
</dbReference>
<dbReference type="GO" id="GO:0071949">
    <property type="term" value="F:FAD binding"/>
    <property type="evidence" value="ECO:0007669"/>
    <property type="project" value="InterPro"/>
</dbReference>
<dbReference type="PANTHER" id="PTHR42659">
    <property type="entry name" value="XANTHINE DEHYDROGENASE SUBUNIT C-RELATED"/>
    <property type="match status" value="1"/>
</dbReference>
<dbReference type="PANTHER" id="PTHR42659:SF2">
    <property type="entry name" value="XANTHINE DEHYDROGENASE SUBUNIT C-RELATED"/>
    <property type="match status" value="1"/>
</dbReference>
<dbReference type="EMBL" id="BJYL01000012">
    <property type="protein sequence ID" value="GEN82669.1"/>
    <property type="molecule type" value="Genomic_DNA"/>
</dbReference>
<dbReference type="RefSeq" id="WP_147055913.1">
    <property type="nucleotide sequence ID" value="NZ_BJYL01000012.1"/>
</dbReference>
<dbReference type="InterPro" id="IPR036318">
    <property type="entry name" value="FAD-bd_PCMH-like_sf"/>
</dbReference>
<evidence type="ECO:0000313" key="6">
    <source>
        <dbReference type="Proteomes" id="UP000321901"/>
    </source>
</evidence>
<keyword evidence="6" id="KW-1185">Reference proteome</keyword>
<dbReference type="InterPro" id="IPR051312">
    <property type="entry name" value="Diverse_Substr_Oxidored"/>
</dbReference>
<organism evidence="5 6">
    <name type="scientific">Sporosarcina luteola</name>
    <dbReference type="NCBI Taxonomy" id="582850"/>
    <lineage>
        <taxon>Bacteria</taxon>
        <taxon>Bacillati</taxon>
        <taxon>Bacillota</taxon>
        <taxon>Bacilli</taxon>
        <taxon>Bacillales</taxon>
        <taxon>Caryophanaceae</taxon>
        <taxon>Sporosarcina</taxon>
    </lineage>
</organism>
<evidence type="ECO:0000256" key="2">
    <source>
        <dbReference type="ARBA" id="ARBA00022827"/>
    </source>
</evidence>
<dbReference type="InterPro" id="IPR016169">
    <property type="entry name" value="FAD-bd_PCMH_sub2"/>
</dbReference>
<evidence type="ECO:0000313" key="5">
    <source>
        <dbReference type="EMBL" id="GEN82669.1"/>
    </source>
</evidence>
<dbReference type="SUPFAM" id="SSF55447">
    <property type="entry name" value="CO dehydrogenase flavoprotein C-terminal domain-like"/>
    <property type="match status" value="1"/>
</dbReference>
<dbReference type="Proteomes" id="UP000321901">
    <property type="component" value="Unassembled WGS sequence"/>
</dbReference>
<dbReference type="InterPro" id="IPR036683">
    <property type="entry name" value="CO_DH_flav_C_dom_sf"/>
</dbReference>
<dbReference type="Gene3D" id="3.30.390.50">
    <property type="entry name" value="CO dehydrogenase flavoprotein, C-terminal domain"/>
    <property type="match status" value="1"/>
</dbReference>
<evidence type="ECO:0000256" key="3">
    <source>
        <dbReference type="ARBA" id="ARBA00023002"/>
    </source>
</evidence>
<reference evidence="5 6" key="1">
    <citation type="submission" date="2019-07" db="EMBL/GenBank/DDBJ databases">
        <title>Whole genome shotgun sequence of Sporosarcina luteola NBRC 105378.</title>
        <authorList>
            <person name="Hosoyama A."/>
            <person name="Uohara A."/>
            <person name="Ohji S."/>
            <person name="Ichikawa N."/>
        </authorList>
    </citation>
    <scope>NUCLEOTIDE SEQUENCE [LARGE SCALE GENOMIC DNA]</scope>
    <source>
        <strain evidence="5 6">NBRC 105378</strain>
    </source>
</reference>
<evidence type="ECO:0000256" key="1">
    <source>
        <dbReference type="ARBA" id="ARBA00022630"/>
    </source>
</evidence>
<dbReference type="Pfam" id="PF00941">
    <property type="entry name" value="FAD_binding_5"/>
    <property type="match status" value="1"/>
</dbReference>
<dbReference type="PROSITE" id="PS51387">
    <property type="entry name" value="FAD_PCMH"/>
    <property type="match status" value="1"/>
</dbReference>
<accession>A0A511Z5E6</accession>
<name>A0A511Z5E6_9BACL</name>
<gene>
    <name evidence="5" type="primary">xdhB2</name>
    <name evidence="5" type="ORF">SLU01_09810</name>
</gene>
<comment type="caution">
    <text evidence="5">The sequence shown here is derived from an EMBL/GenBank/DDBJ whole genome shotgun (WGS) entry which is preliminary data.</text>
</comment>
<dbReference type="Gene3D" id="3.30.465.10">
    <property type="match status" value="1"/>
</dbReference>
<dbReference type="GO" id="GO:0016491">
    <property type="term" value="F:oxidoreductase activity"/>
    <property type="evidence" value="ECO:0007669"/>
    <property type="project" value="UniProtKB-KW"/>
</dbReference>
<dbReference type="InterPro" id="IPR016167">
    <property type="entry name" value="FAD-bd_PCMH_sub1"/>
</dbReference>
<feature type="domain" description="FAD-binding PCMH-type" evidence="4">
    <location>
        <begin position="1"/>
        <end position="172"/>
    </location>
</feature>
<dbReference type="InterPro" id="IPR002346">
    <property type="entry name" value="Mopterin_DH_FAD-bd"/>
</dbReference>
<evidence type="ECO:0000259" key="4">
    <source>
        <dbReference type="PROSITE" id="PS51387"/>
    </source>
</evidence>
<keyword evidence="2" id="KW-0274">FAD</keyword>
<protein>
    <submittedName>
        <fullName evidence="5">Dehydrogenase</fullName>
    </submittedName>
</protein>
<dbReference type="InterPro" id="IPR016166">
    <property type="entry name" value="FAD-bd_PCMH"/>
</dbReference>
<dbReference type="InterPro" id="IPR005107">
    <property type="entry name" value="CO_DH_flav_C"/>
</dbReference>
<dbReference type="OrthoDB" id="9774454at2"/>
<sequence length="276" mass="30340">MIPFNFDYFKPDSTEEAIKTYTSEWKLGKKVVYFTGGTEVITFSRGGKMTADAVIDLKGIPDCTVLEMVGEKLIIGAAITLNQLIESDVFPLLSETARRIADHTSRNKITIGGNLMSKLNYKECILPLLVAEAVVVIVGPKGMEELPAEKLASGILEEGTFLTQIKVPVSNLNLPYTSLKRTRTTKVGYPIVSLAALIKEDRIRVAFSGLDEYPFRSAVVEATLNDRTLSDEQRISKAIAKLPTSISDDFLASKGFRKFTLGILLTEMNTVLEGQP</sequence>
<keyword evidence="1" id="KW-0285">Flavoprotein</keyword>
<dbReference type="AlphaFoldDB" id="A0A511Z5E6"/>
<keyword evidence="3" id="KW-0560">Oxidoreductase</keyword>
<dbReference type="SUPFAM" id="SSF56176">
    <property type="entry name" value="FAD-binding/transporter-associated domain-like"/>
    <property type="match status" value="1"/>
</dbReference>